<keyword evidence="2 6" id="KW-0227">DNA damage</keyword>
<dbReference type="GO" id="GO:0006289">
    <property type="term" value="P:nucleotide-excision repair"/>
    <property type="evidence" value="ECO:0007669"/>
    <property type="project" value="UniProtKB-UniRule"/>
</dbReference>
<evidence type="ECO:0000256" key="4">
    <source>
        <dbReference type="ARBA" id="ARBA00022881"/>
    </source>
</evidence>
<dbReference type="EMBL" id="CP024964">
    <property type="protein sequence ID" value="ATZ17710.1"/>
    <property type="molecule type" value="Genomic_DNA"/>
</dbReference>
<keyword evidence="6" id="KW-0742">SOS response</keyword>
<dbReference type="STRING" id="1408435.GCA_000685885_00347"/>
<dbReference type="SUPFAM" id="SSF46600">
    <property type="entry name" value="C-terminal UvrC-binding domain of UvrB"/>
    <property type="match status" value="1"/>
</dbReference>
<evidence type="ECO:0000259" key="9">
    <source>
        <dbReference type="PROSITE" id="PS50165"/>
    </source>
</evidence>
<dbReference type="PANTHER" id="PTHR30562">
    <property type="entry name" value="UVRC/OXIDOREDUCTASE"/>
    <property type="match status" value="1"/>
</dbReference>
<dbReference type="Pfam" id="PF02151">
    <property type="entry name" value="UVR"/>
    <property type="match status" value="1"/>
</dbReference>
<dbReference type="Proteomes" id="UP000231896">
    <property type="component" value="Chromosome"/>
</dbReference>
<evidence type="ECO:0000313" key="11">
    <source>
        <dbReference type="Proteomes" id="UP000231896"/>
    </source>
</evidence>
<dbReference type="Pfam" id="PF08459">
    <property type="entry name" value="UvrC_RNaseH_dom"/>
    <property type="match status" value="1"/>
</dbReference>
<dbReference type="CDD" id="cd10434">
    <property type="entry name" value="GIY-YIG_UvrC_Cho"/>
    <property type="match status" value="1"/>
</dbReference>
<dbReference type="NCBIfam" id="TIGR00194">
    <property type="entry name" value="uvrC"/>
    <property type="match status" value="1"/>
</dbReference>
<dbReference type="Gene3D" id="3.40.1440.10">
    <property type="entry name" value="GIY-YIG endonuclease"/>
    <property type="match status" value="1"/>
</dbReference>
<dbReference type="Gene3D" id="3.30.420.340">
    <property type="entry name" value="UvrC, RNAse H endonuclease domain"/>
    <property type="match status" value="1"/>
</dbReference>
<dbReference type="PROSITE" id="PS50165">
    <property type="entry name" value="UVRC"/>
    <property type="match status" value="1"/>
</dbReference>
<keyword evidence="5 6" id="KW-0234">DNA repair</keyword>
<dbReference type="OrthoDB" id="9804933at2"/>
<dbReference type="GO" id="GO:0005737">
    <property type="term" value="C:cytoplasm"/>
    <property type="evidence" value="ECO:0007669"/>
    <property type="project" value="UniProtKB-SubCell"/>
</dbReference>
<organism evidence="10 11">
    <name type="scientific">Mesoplasma melaleucae</name>
    <dbReference type="NCBI Taxonomy" id="81459"/>
    <lineage>
        <taxon>Bacteria</taxon>
        <taxon>Bacillati</taxon>
        <taxon>Mycoplasmatota</taxon>
        <taxon>Mollicutes</taxon>
        <taxon>Entomoplasmatales</taxon>
        <taxon>Entomoplasmataceae</taxon>
        <taxon>Mesoplasma</taxon>
    </lineage>
</organism>
<gene>
    <name evidence="6 10" type="primary">uvrC</name>
    <name evidence="10" type="ORF">EMELA_v1c01250</name>
</gene>
<dbReference type="SUPFAM" id="SSF47781">
    <property type="entry name" value="RuvA domain 2-like"/>
    <property type="match status" value="1"/>
</dbReference>
<keyword evidence="11" id="KW-1185">Reference proteome</keyword>
<dbReference type="HAMAP" id="MF_00203">
    <property type="entry name" value="UvrC"/>
    <property type="match status" value="1"/>
</dbReference>
<dbReference type="InterPro" id="IPR010994">
    <property type="entry name" value="RuvA_2-like"/>
</dbReference>
<dbReference type="GO" id="GO:0009432">
    <property type="term" value="P:SOS response"/>
    <property type="evidence" value="ECO:0007669"/>
    <property type="project" value="UniProtKB-UniRule"/>
</dbReference>
<accession>A0A2K8NV41</accession>
<feature type="domain" description="GIY-YIG" evidence="8">
    <location>
        <begin position="12"/>
        <end position="89"/>
    </location>
</feature>
<dbReference type="InterPro" id="IPR036876">
    <property type="entry name" value="UVR_dom_sf"/>
</dbReference>
<dbReference type="InterPro" id="IPR035901">
    <property type="entry name" value="GIY-YIG_endonuc_sf"/>
</dbReference>
<dbReference type="AlphaFoldDB" id="A0A2K8NV41"/>
<name>A0A2K8NV41_9MOLU</name>
<dbReference type="GO" id="GO:0003677">
    <property type="term" value="F:DNA binding"/>
    <property type="evidence" value="ECO:0007669"/>
    <property type="project" value="UniProtKB-UniRule"/>
</dbReference>
<dbReference type="KEGG" id="eml:EMELA_v1c01250"/>
<dbReference type="InterPro" id="IPR004791">
    <property type="entry name" value="UvrC"/>
</dbReference>
<evidence type="ECO:0000259" key="7">
    <source>
        <dbReference type="PROSITE" id="PS50151"/>
    </source>
</evidence>
<dbReference type="PROSITE" id="PS50164">
    <property type="entry name" value="GIY_YIG"/>
    <property type="match status" value="1"/>
</dbReference>
<dbReference type="InterPro" id="IPR001943">
    <property type="entry name" value="UVR_dom"/>
</dbReference>
<dbReference type="PROSITE" id="PS50151">
    <property type="entry name" value="UVR"/>
    <property type="match status" value="1"/>
</dbReference>
<dbReference type="PANTHER" id="PTHR30562:SF1">
    <property type="entry name" value="UVRABC SYSTEM PROTEIN C"/>
    <property type="match status" value="1"/>
</dbReference>
<keyword evidence="3 6" id="KW-0228">DNA excision</keyword>
<dbReference type="Pfam" id="PF01541">
    <property type="entry name" value="GIY-YIG"/>
    <property type="match status" value="1"/>
</dbReference>
<dbReference type="Pfam" id="PF22920">
    <property type="entry name" value="UvrC_RNaseH"/>
    <property type="match status" value="1"/>
</dbReference>
<evidence type="ECO:0000256" key="3">
    <source>
        <dbReference type="ARBA" id="ARBA00022769"/>
    </source>
</evidence>
<reference evidence="10 11" key="1">
    <citation type="submission" date="2017-11" db="EMBL/GenBank/DDBJ databases">
        <title>Genome sequence of Entomoplasma melaleucae M1 (ATCC 49191).</title>
        <authorList>
            <person name="Lo W.-S."/>
            <person name="Gasparich G.E."/>
            <person name="Kuo C.-H."/>
        </authorList>
    </citation>
    <scope>NUCLEOTIDE SEQUENCE [LARGE SCALE GENOMIC DNA]</scope>
    <source>
        <strain evidence="10 11">M1</strain>
    </source>
</reference>
<dbReference type="Gene3D" id="1.10.150.20">
    <property type="entry name" value="5' to 3' exonuclease, C-terminal subdomain"/>
    <property type="match status" value="1"/>
</dbReference>
<dbReference type="FunFam" id="3.40.1440.10:FF:000001">
    <property type="entry name" value="UvrABC system protein C"/>
    <property type="match status" value="1"/>
</dbReference>
<dbReference type="RefSeq" id="WP_028124018.1">
    <property type="nucleotide sequence ID" value="NZ_CP024964.1"/>
</dbReference>
<evidence type="ECO:0000256" key="5">
    <source>
        <dbReference type="ARBA" id="ARBA00023204"/>
    </source>
</evidence>
<evidence type="ECO:0000313" key="10">
    <source>
        <dbReference type="EMBL" id="ATZ17710.1"/>
    </source>
</evidence>
<dbReference type="SUPFAM" id="SSF82771">
    <property type="entry name" value="GIY-YIG endonuclease"/>
    <property type="match status" value="1"/>
</dbReference>
<dbReference type="GO" id="GO:0009381">
    <property type="term" value="F:excinuclease ABC activity"/>
    <property type="evidence" value="ECO:0007669"/>
    <property type="project" value="UniProtKB-UniRule"/>
</dbReference>
<comment type="subunit">
    <text evidence="6">Interacts with UvrB in an incision complex.</text>
</comment>
<evidence type="ECO:0000256" key="1">
    <source>
        <dbReference type="ARBA" id="ARBA00022490"/>
    </source>
</evidence>
<comment type="similarity">
    <text evidence="6">Belongs to the UvrC family.</text>
</comment>
<dbReference type="InterPro" id="IPR001162">
    <property type="entry name" value="UvrC_RNase_H_dom"/>
</dbReference>
<keyword evidence="4 6" id="KW-0267">Excision nuclease</keyword>
<feature type="domain" description="UVR" evidence="7">
    <location>
        <begin position="194"/>
        <end position="229"/>
    </location>
</feature>
<feature type="domain" description="UvrC family homology region profile" evidence="9">
    <location>
        <begin position="245"/>
        <end position="463"/>
    </location>
</feature>
<dbReference type="GO" id="GO:0009380">
    <property type="term" value="C:excinuclease repair complex"/>
    <property type="evidence" value="ECO:0007669"/>
    <property type="project" value="InterPro"/>
</dbReference>
<protein>
    <recommendedName>
        <fullName evidence="6">UvrABC system protein C</fullName>
        <shortName evidence="6">Protein UvrC</shortName>
    </recommendedName>
    <alternativeName>
        <fullName evidence="6">Excinuclease ABC subunit C</fullName>
    </alternativeName>
</protein>
<dbReference type="SMART" id="SM00465">
    <property type="entry name" value="GIYc"/>
    <property type="match status" value="1"/>
</dbReference>
<keyword evidence="1 6" id="KW-0963">Cytoplasm</keyword>
<dbReference type="InterPro" id="IPR038476">
    <property type="entry name" value="UvrC_RNase_H_dom_sf"/>
</dbReference>
<proteinExistence type="inferred from homology"/>
<comment type="function">
    <text evidence="6">The UvrABC repair system catalyzes the recognition and processing of DNA lesions. UvrC both incises the 5' and 3' sides of the lesion. The N-terminal half is responsible for the 3' incision and the C-terminal half is responsible for the 5' incision.</text>
</comment>
<comment type="subcellular location">
    <subcellularLocation>
        <location evidence="6">Cytoplasm</location>
    </subcellularLocation>
</comment>
<dbReference type="InterPro" id="IPR000305">
    <property type="entry name" value="GIY-YIG_endonuc"/>
</dbReference>
<dbReference type="InterPro" id="IPR050066">
    <property type="entry name" value="UvrABC_protein_C"/>
</dbReference>
<evidence type="ECO:0000259" key="8">
    <source>
        <dbReference type="PROSITE" id="PS50164"/>
    </source>
</evidence>
<sequence length="588" mass="69145">MDLKSKVSNLPNKPGCYLYLNKDKHFIYVGKAKNLKKRVSTYFDRVQNLKTTRLVREIADIEYFVVSNEKESLLLEENLIKKYRPKYNVLLNDDKSYPYIIITNEKDPTYKYVRKLDKKALRSFGPLPIGSNARETLITLERLFPLRRCKGNLRKPCLHYFIGQCSGACFKEVDKAYYQEQIKRVDNFFKGNINEVKTILTNQMLKASENLQFEEAQRIKEQIISLDFTTTKQNVEFKSQTDLDVISYFIEDDKIAIVTLFYRAGKLLFKDEHIQLYFEQDITDLLDSFMTQIYEKNILPHKIIVDKEIELFELNDKYKNLTTHPIKEEEKIIYNIGLQNAQEAIRKSKISTTTNIGNENELIIQLQKVAKLNKEPYRLEMFDISNIGNEFIVGSCVVYINGKPVRNEFRKYNIESKFTSDYDRMKEMLYRRFQKALLEQRMLPDLIIMDGGIIQVHAAKEIINALGLNDIQIIGLVKDDHHKTSFLINTNEDDVKIKDYPKLFNWLSSIQIRVDEYAKSGFKKKQNNSFLKVELEQIEGLGKKRIQNLFKNYNTISEIRQASEVDLFKILKNKKTLDNLLNYLKNKK</sequence>
<evidence type="ECO:0000256" key="2">
    <source>
        <dbReference type="ARBA" id="ARBA00022763"/>
    </source>
</evidence>
<evidence type="ECO:0000256" key="6">
    <source>
        <dbReference type="HAMAP-Rule" id="MF_00203"/>
    </source>
</evidence>
<dbReference type="InterPro" id="IPR047296">
    <property type="entry name" value="GIY-YIG_UvrC_Cho"/>
</dbReference>